<dbReference type="EMBL" id="NSLI01000004">
    <property type="protein sequence ID" value="PAX07401.1"/>
    <property type="molecule type" value="Genomic_DNA"/>
</dbReference>
<dbReference type="Pfam" id="PF02742">
    <property type="entry name" value="Fe_dep_repr_C"/>
    <property type="match status" value="1"/>
</dbReference>
<gene>
    <name evidence="15" type="ORF">CKY28_13255</name>
</gene>
<keyword evidence="9" id="KW-0010">Activator</keyword>
<evidence type="ECO:0000256" key="7">
    <source>
        <dbReference type="ARBA" id="ARBA00023015"/>
    </source>
</evidence>
<evidence type="ECO:0000256" key="8">
    <source>
        <dbReference type="ARBA" id="ARBA00023125"/>
    </source>
</evidence>
<evidence type="ECO:0000313" key="16">
    <source>
        <dbReference type="Proteomes" id="UP000218151"/>
    </source>
</evidence>
<dbReference type="SMART" id="SM00529">
    <property type="entry name" value="HTH_DTXR"/>
    <property type="match status" value="1"/>
</dbReference>
<evidence type="ECO:0000256" key="2">
    <source>
        <dbReference type="ARBA" id="ARBA00007871"/>
    </source>
</evidence>
<dbReference type="GO" id="GO:0046983">
    <property type="term" value="F:protein dimerization activity"/>
    <property type="evidence" value="ECO:0007669"/>
    <property type="project" value="InterPro"/>
</dbReference>
<dbReference type="InterPro" id="IPR036388">
    <property type="entry name" value="WH-like_DNA-bd_sf"/>
</dbReference>
<evidence type="ECO:0000259" key="14">
    <source>
        <dbReference type="PROSITE" id="PS50944"/>
    </source>
</evidence>
<comment type="similarity">
    <text evidence="2">Belongs to the DtxR/MntR family.</text>
</comment>
<evidence type="ECO:0000313" key="15">
    <source>
        <dbReference type="EMBL" id="PAX07401.1"/>
    </source>
</evidence>
<dbReference type="GO" id="GO:0005737">
    <property type="term" value="C:cytoplasm"/>
    <property type="evidence" value="ECO:0007669"/>
    <property type="project" value="UniProtKB-SubCell"/>
</dbReference>
<evidence type="ECO:0000256" key="5">
    <source>
        <dbReference type="ARBA" id="ARBA00022490"/>
    </source>
</evidence>
<comment type="caution">
    <text evidence="15">The sequence shown here is derived from an EMBL/GenBank/DDBJ whole genome shotgun (WGS) entry which is preliminary data.</text>
</comment>
<evidence type="ECO:0000256" key="12">
    <source>
        <dbReference type="ARBA" id="ARBA00025185"/>
    </source>
</evidence>
<accession>A0A2A2SEF0</accession>
<reference evidence="16" key="1">
    <citation type="submission" date="2017-09" db="EMBL/GenBank/DDBJ databases">
        <authorList>
            <person name="Feng G."/>
            <person name="Zhu H."/>
        </authorList>
    </citation>
    <scope>NUCLEOTIDE SEQUENCE [LARGE SCALE GENOMIC DNA]</scope>
    <source>
        <strain evidence="16">1PNM-20</strain>
    </source>
</reference>
<dbReference type="InterPro" id="IPR022687">
    <property type="entry name" value="HTH_DTXR"/>
</dbReference>
<evidence type="ECO:0000256" key="4">
    <source>
        <dbReference type="ARBA" id="ARBA00022386"/>
    </source>
</evidence>
<dbReference type="SUPFAM" id="SSF46785">
    <property type="entry name" value="Winged helix' DNA-binding domain"/>
    <property type="match status" value="1"/>
</dbReference>
<evidence type="ECO:0000256" key="11">
    <source>
        <dbReference type="ARBA" id="ARBA00023211"/>
    </source>
</evidence>
<protein>
    <recommendedName>
        <fullName evidence="4">Transcriptional regulator MntR</fullName>
    </recommendedName>
    <alternativeName>
        <fullName evidence="13">Manganese transport regulator</fullName>
    </alternativeName>
</protein>
<dbReference type="Pfam" id="PF01325">
    <property type="entry name" value="Fe_dep_repress"/>
    <property type="match status" value="1"/>
</dbReference>
<dbReference type="NCBIfam" id="NF008273">
    <property type="entry name" value="PRK11050.1"/>
    <property type="match status" value="1"/>
</dbReference>
<dbReference type="InterPro" id="IPR036421">
    <property type="entry name" value="Fe_dep_repressor_sf"/>
</dbReference>
<dbReference type="GO" id="GO:0003700">
    <property type="term" value="F:DNA-binding transcription factor activity"/>
    <property type="evidence" value="ECO:0007669"/>
    <property type="project" value="InterPro"/>
</dbReference>
<dbReference type="PANTHER" id="PTHR33238:SF11">
    <property type="entry name" value="TRANSCRIPTIONAL REGULATOR MNTR"/>
    <property type="match status" value="1"/>
</dbReference>
<dbReference type="InterPro" id="IPR022689">
    <property type="entry name" value="Iron_dep_repressor"/>
</dbReference>
<feature type="domain" description="HTH dtxR-type" evidence="14">
    <location>
        <begin position="20"/>
        <end position="81"/>
    </location>
</feature>
<keyword evidence="11" id="KW-0464">Manganese</keyword>
<dbReference type="AlphaFoldDB" id="A0A2A2SEF0"/>
<keyword evidence="8" id="KW-0238">DNA-binding</keyword>
<evidence type="ECO:0000256" key="9">
    <source>
        <dbReference type="ARBA" id="ARBA00023159"/>
    </source>
</evidence>
<proteinExistence type="inferred from homology"/>
<evidence type="ECO:0000256" key="1">
    <source>
        <dbReference type="ARBA" id="ARBA00004496"/>
    </source>
</evidence>
<organism evidence="15 16">
    <name type="scientific">Sphingomonas lenta</name>
    <dbReference type="NCBI Taxonomy" id="1141887"/>
    <lineage>
        <taxon>Bacteria</taxon>
        <taxon>Pseudomonadati</taxon>
        <taxon>Pseudomonadota</taxon>
        <taxon>Alphaproteobacteria</taxon>
        <taxon>Sphingomonadales</taxon>
        <taxon>Sphingomonadaceae</taxon>
        <taxon>Sphingomonas</taxon>
    </lineage>
</organism>
<dbReference type="Proteomes" id="UP000218151">
    <property type="component" value="Unassembled WGS sequence"/>
</dbReference>
<comment type="function">
    <text evidence="12">In the presence of manganese, represses expression of mntH and mntS. Up-regulates expression of mntP.</text>
</comment>
<dbReference type="PROSITE" id="PS50944">
    <property type="entry name" value="HTH_DTXR"/>
    <property type="match status" value="1"/>
</dbReference>
<evidence type="ECO:0000256" key="10">
    <source>
        <dbReference type="ARBA" id="ARBA00023163"/>
    </source>
</evidence>
<dbReference type="InterPro" id="IPR036390">
    <property type="entry name" value="WH_DNA-bd_sf"/>
</dbReference>
<dbReference type="PANTHER" id="PTHR33238">
    <property type="entry name" value="IRON (METAL) DEPENDENT REPRESSOR, DTXR FAMILY"/>
    <property type="match status" value="1"/>
</dbReference>
<dbReference type="InterPro" id="IPR001367">
    <property type="entry name" value="Fe_dep_repressor"/>
</dbReference>
<evidence type="ECO:0000256" key="6">
    <source>
        <dbReference type="ARBA" id="ARBA00022491"/>
    </source>
</evidence>
<keyword evidence="5" id="KW-0963">Cytoplasm</keyword>
<comment type="subcellular location">
    <subcellularLocation>
        <location evidence="1">Cytoplasm</location>
    </subcellularLocation>
</comment>
<dbReference type="Gene3D" id="1.10.10.10">
    <property type="entry name" value="Winged helix-like DNA-binding domain superfamily/Winged helix DNA-binding domain"/>
    <property type="match status" value="1"/>
</dbReference>
<evidence type="ECO:0000256" key="13">
    <source>
        <dbReference type="ARBA" id="ARBA00032593"/>
    </source>
</evidence>
<dbReference type="Gene3D" id="1.10.60.10">
    <property type="entry name" value="Iron dependent repressor, metal binding and dimerisation domain"/>
    <property type="match status" value="1"/>
</dbReference>
<dbReference type="GO" id="GO:0046914">
    <property type="term" value="F:transition metal ion binding"/>
    <property type="evidence" value="ECO:0007669"/>
    <property type="project" value="InterPro"/>
</dbReference>
<dbReference type="OrthoDB" id="9791355at2"/>
<keyword evidence="16" id="KW-1185">Reference proteome</keyword>
<dbReference type="InterPro" id="IPR050536">
    <property type="entry name" value="DtxR_MntR_Metal-Reg"/>
</dbReference>
<sequence length="147" mass="15972">MDVNTARRAAAFRKTREAHLTEVAEDYVELIGDLIAETGEARLTDVAENMAVSQATASKIVARLQREGLVRSKPYRSIFLTPAGAEMAEGSRRRHKLVLDFLLALGLDEATADADAEGIEHHVSDATLEALTLLTARLRDTGDGVRS</sequence>
<dbReference type="GO" id="GO:0003677">
    <property type="term" value="F:DNA binding"/>
    <property type="evidence" value="ECO:0007669"/>
    <property type="project" value="UniProtKB-KW"/>
</dbReference>
<dbReference type="RefSeq" id="WP_095999221.1">
    <property type="nucleotide sequence ID" value="NZ_NSLI01000004.1"/>
</dbReference>
<name>A0A2A2SEF0_9SPHN</name>
<evidence type="ECO:0000256" key="3">
    <source>
        <dbReference type="ARBA" id="ARBA00011738"/>
    </source>
</evidence>
<keyword evidence="7" id="KW-0805">Transcription regulation</keyword>
<keyword evidence="6" id="KW-0678">Repressor</keyword>
<keyword evidence="10" id="KW-0804">Transcription</keyword>
<comment type="subunit">
    <text evidence="3">Homodimer.</text>
</comment>